<evidence type="ECO:0000313" key="4">
    <source>
        <dbReference type="Proteomes" id="UP000503447"/>
    </source>
</evidence>
<dbReference type="AlphaFoldDB" id="A0A6M5YNC2"/>
<proteinExistence type="predicted"/>
<keyword evidence="2" id="KW-0732">Signal</keyword>
<gene>
    <name evidence="3" type="ORF">FTUN_1982</name>
</gene>
<feature type="chain" id="PRO_5026970981" evidence="2">
    <location>
        <begin position="22"/>
        <end position="60"/>
    </location>
</feature>
<sequence>MSRFVLAALFSATLLCNGCSSSTSTQPASGDDKTPPGPPGSGMKGKPGGKAATSGPKASE</sequence>
<name>A0A6M5YNC2_9BACT</name>
<evidence type="ECO:0000313" key="3">
    <source>
        <dbReference type="EMBL" id="QJW94462.1"/>
    </source>
</evidence>
<dbReference type="Proteomes" id="UP000503447">
    <property type="component" value="Chromosome"/>
</dbReference>
<feature type="region of interest" description="Disordered" evidence="1">
    <location>
        <begin position="19"/>
        <end position="60"/>
    </location>
</feature>
<dbReference type="EMBL" id="CP053452">
    <property type="protein sequence ID" value="QJW94462.1"/>
    <property type="molecule type" value="Genomic_DNA"/>
</dbReference>
<dbReference type="KEGG" id="ftj:FTUN_1982"/>
<evidence type="ECO:0000256" key="2">
    <source>
        <dbReference type="SAM" id="SignalP"/>
    </source>
</evidence>
<organism evidence="3 4">
    <name type="scientific">Frigoriglobus tundricola</name>
    <dbReference type="NCBI Taxonomy" id="2774151"/>
    <lineage>
        <taxon>Bacteria</taxon>
        <taxon>Pseudomonadati</taxon>
        <taxon>Planctomycetota</taxon>
        <taxon>Planctomycetia</taxon>
        <taxon>Gemmatales</taxon>
        <taxon>Gemmataceae</taxon>
        <taxon>Frigoriglobus</taxon>
    </lineage>
</organism>
<accession>A0A6M5YNC2</accession>
<protein>
    <submittedName>
        <fullName evidence="3">Uncharacterized protein</fullName>
    </submittedName>
</protein>
<evidence type="ECO:0000256" key="1">
    <source>
        <dbReference type="SAM" id="MobiDB-lite"/>
    </source>
</evidence>
<feature type="compositionally biased region" description="Polar residues" evidence="1">
    <location>
        <begin position="19"/>
        <end position="28"/>
    </location>
</feature>
<keyword evidence="4" id="KW-1185">Reference proteome</keyword>
<feature type="signal peptide" evidence="2">
    <location>
        <begin position="1"/>
        <end position="21"/>
    </location>
</feature>
<reference evidence="4" key="1">
    <citation type="submission" date="2020-05" db="EMBL/GenBank/DDBJ databases">
        <title>Frigoriglobus tundricola gen. nov., sp. nov., a psychrotolerant cellulolytic planctomycete of the family Gemmataceae with two divergent copies of 16S rRNA gene.</title>
        <authorList>
            <person name="Kulichevskaya I.S."/>
            <person name="Ivanova A.A."/>
            <person name="Naumoff D.G."/>
            <person name="Beletsky A.V."/>
            <person name="Rijpstra W.I.C."/>
            <person name="Sinninghe Damste J.S."/>
            <person name="Mardanov A.V."/>
            <person name="Ravin N.V."/>
            <person name="Dedysh S.N."/>
        </authorList>
    </citation>
    <scope>NUCLEOTIDE SEQUENCE [LARGE SCALE GENOMIC DNA]</scope>
    <source>
        <strain evidence="4">PL17</strain>
    </source>
</reference>